<dbReference type="Proteomes" id="UP001274896">
    <property type="component" value="Unassembled WGS sequence"/>
</dbReference>
<accession>A0AAE0Q6X5</accession>
<reference evidence="1" key="1">
    <citation type="submission" date="2023-06" db="EMBL/GenBank/DDBJ databases">
        <title>Male Hemibagrus guttatus genome.</title>
        <authorList>
            <person name="Bian C."/>
        </authorList>
    </citation>
    <scope>NUCLEOTIDE SEQUENCE</scope>
    <source>
        <strain evidence="1">Male_cb2023</strain>
        <tissue evidence="1">Muscle</tissue>
    </source>
</reference>
<proteinExistence type="predicted"/>
<evidence type="ECO:0000313" key="1">
    <source>
        <dbReference type="EMBL" id="KAK3514657.1"/>
    </source>
</evidence>
<gene>
    <name evidence="1" type="ORF">QTP70_021568</name>
</gene>
<keyword evidence="2" id="KW-1185">Reference proteome</keyword>
<dbReference type="EMBL" id="JAUCMX010000021">
    <property type="protein sequence ID" value="KAK3514657.1"/>
    <property type="molecule type" value="Genomic_DNA"/>
</dbReference>
<comment type="caution">
    <text evidence="1">The sequence shown here is derived from an EMBL/GenBank/DDBJ whole genome shotgun (WGS) entry which is preliminary data.</text>
</comment>
<sequence length="127" mass="14398">MGKCKDLSQFDKGHIVMARRLDQSISKNAALVGCSRSAVEDMMIISPWQQARCTLSPLSAPVTIMSLKSLHLLLYETAGSSPNTYSYPVIHRYIFDLSKVNVDWTRAVWFWLLSPIQTRYYNPSGLI</sequence>
<organism evidence="1 2">
    <name type="scientific">Hemibagrus guttatus</name>
    <dbReference type="NCBI Taxonomy" id="175788"/>
    <lineage>
        <taxon>Eukaryota</taxon>
        <taxon>Metazoa</taxon>
        <taxon>Chordata</taxon>
        <taxon>Craniata</taxon>
        <taxon>Vertebrata</taxon>
        <taxon>Euteleostomi</taxon>
        <taxon>Actinopterygii</taxon>
        <taxon>Neopterygii</taxon>
        <taxon>Teleostei</taxon>
        <taxon>Ostariophysi</taxon>
        <taxon>Siluriformes</taxon>
        <taxon>Bagridae</taxon>
        <taxon>Hemibagrus</taxon>
    </lineage>
</organism>
<name>A0AAE0Q6X5_9TELE</name>
<dbReference type="AlphaFoldDB" id="A0AAE0Q6X5"/>
<evidence type="ECO:0000313" key="2">
    <source>
        <dbReference type="Proteomes" id="UP001274896"/>
    </source>
</evidence>
<protein>
    <submittedName>
        <fullName evidence="1">Uncharacterized protein</fullName>
    </submittedName>
</protein>